<keyword evidence="2" id="KW-0560">Oxidoreductase</keyword>
<evidence type="ECO:0000256" key="2">
    <source>
        <dbReference type="ARBA" id="ARBA00023002"/>
    </source>
</evidence>
<dbReference type="Gene3D" id="3.30.360.10">
    <property type="entry name" value="Dihydrodipicolinate Reductase, domain 2"/>
    <property type="match status" value="1"/>
</dbReference>
<sequence length="317" mass="35964">MKRKIKVGMVGIGAIGERVLRKFQYHSGVELVAVCDRNEERLNAVKEEFEDVLLYTDHLEMLSKSELDLVYVAVPPKFHHKIALDVLNKGINIFCEKPLANSLEEAKEMLEAALKANVIHAMNFPMIYSNVFQVLKEKIQKGEIGEVKKVEVNLHFTSWPRQWQKNEWIASREQGGFIREVAPHYIQMIYDIFGKISNVHSFVDYPENVELCETGFIAKMELANGIPVLFNGLSGIGQKEHLSFKVYGDQGTIDLTNWSQLTQSSADKPPVTLPIERTEQMDIVMELVKAIEGKPAVVVSFNDGYEVQKTLEEILKG</sequence>
<feature type="domain" description="Gfo/Idh/MocA-like oxidoreductase C-terminal" evidence="4">
    <location>
        <begin position="136"/>
        <end position="312"/>
    </location>
</feature>
<comment type="caution">
    <text evidence="5">The sequence shown here is derived from an EMBL/GenBank/DDBJ whole genome shotgun (WGS) entry which is preliminary data.</text>
</comment>
<dbReference type="InterPro" id="IPR004104">
    <property type="entry name" value="Gfo/Idh/MocA-like_OxRdtase_C"/>
</dbReference>
<reference evidence="5 6" key="1">
    <citation type="submission" date="2023-11" db="EMBL/GenBank/DDBJ databases">
        <title>Bacillus jintuensis, isolated from a mudflat on the Beibu Gulf coast.</title>
        <authorList>
            <person name="Li M."/>
        </authorList>
    </citation>
    <scope>NUCLEOTIDE SEQUENCE [LARGE SCALE GENOMIC DNA]</scope>
    <source>
        <strain evidence="5 6">31A1R</strain>
    </source>
</reference>
<proteinExistence type="inferred from homology"/>
<organism evidence="5 6">
    <name type="scientific">Robertmurraya mangrovi</name>
    <dbReference type="NCBI Taxonomy" id="3098077"/>
    <lineage>
        <taxon>Bacteria</taxon>
        <taxon>Bacillati</taxon>
        <taxon>Bacillota</taxon>
        <taxon>Bacilli</taxon>
        <taxon>Bacillales</taxon>
        <taxon>Bacillaceae</taxon>
        <taxon>Robertmurraya</taxon>
    </lineage>
</organism>
<gene>
    <name evidence="5" type="ORF">SM124_14740</name>
</gene>
<feature type="domain" description="Gfo/Idh/MocA-like oxidoreductase N-terminal" evidence="3">
    <location>
        <begin position="5"/>
        <end position="123"/>
    </location>
</feature>
<dbReference type="InterPro" id="IPR036291">
    <property type="entry name" value="NAD(P)-bd_dom_sf"/>
</dbReference>
<dbReference type="SUPFAM" id="SSF51735">
    <property type="entry name" value="NAD(P)-binding Rossmann-fold domains"/>
    <property type="match status" value="1"/>
</dbReference>
<dbReference type="Gene3D" id="3.40.50.720">
    <property type="entry name" value="NAD(P)-binding Rossmann-like Domain"/>
    <property type="match status" value="1"/>
</dbReference>
<evidence type="ECO:0000256" key="1">
    <source>
        <dbReference type="ARBA" id="ARBA00010928"/>
    </source>
</evidence>
<evidence type="ECO:0000259" key="4">
    <source>
        <dbReference type="Pfam" id="PF02894"/>
    </source>
</evidence>
<comment type="similarity">
    <text evidence="1">Belongs to the Gfo/Idh/MocA family.</text>
</comment>
<protein>
    <submittedName>
        <fullName evidence="5">Gfo/Idh/MocA family oxidoreductase</fullName>
    </submittedName>
</protein>
<accession>A0ABU5J0U1</accession>
<dbReference type="EMBL" id="JAXOFX010000010">
    <property type="protein sequence ID" value="MDZ5472972.1"/>
    <property type="molecule type" value="Genomic_DNA"/>
</dbReference>
<dbReference type="RefSeq" id="WP_322447274.1">
    <property type="nucleotide sequence ID" value="NZ_JAXOFX010000010.1"/>
</dbReference>
<dbReference type="Pfam" id="PF02894">
    <property type="entry name" value="GFO_IDH_MocA_C"/>
    <property type="match status" value="1"/>
</dbReference>
<dbReference type="InterPro" id="IPR050463">
    <property type="entry name" value="Gfo/Idh/MocA_oxidrdct_glycsds"/>
</dbReference>
<dbReference type="SUPFAM" id="SSF55347">
    <property type="entry name" value="Glyceraldehyde-3-phosphate dehydrogenase-like, C-terminal domain"/>
    <property type="match status" value="1"/>
</dbReference>
<dbReference type="Pfam" id="PF01408">
    <property type="entry name" value="GFO_IDH_MocA"/>
    <property type="match status" value="1"/>
</dbReference>
<dbReference type="PANTHER" id="PTHR43818:SF11">
    <property type="entry name" value="BCDNA.GH03377"/>
    <property type="match status" value="1"/>
</dbReference>
<dbReference type="PANTHER" id="PTHR43818">
    <property type="entry name" value="BCDNA.GH03377"/>
    <property type="match status" value="1"/>
</dbReference>
<name>A0ABU5J0U1_9BACI</name>
<dbReference type="InterPro" id="IPR000683">
    <property type="entry name" value="Gfo/Idh/MocA-like_OxRdtase_N"/>
</dbReference>
<keyword evidence="6" id="KW-1185">Reference proteome</keyword>
<dbReference type="Proteomes" id="UP001290455">
    <property type="component" value="Unassembled WGS sequence"/>
</dbReference>
<evidence type="ECO:0000313" key="6">
    <source>
        <dbReference type="Proteomes" id="UP001290455"/>
    </source>
</evidence>
<evidence type="ECO:0000313" key="5">
    <source>
        <dbReference type="EMBL" id="MDZ5472972.1"/>
    </source>
</evidence>
<evidence type="ECO:0000259" key="3">
    <source>
        <dbReference type="Pfam" id="PF01408"/>
    </source>
</evidence>